<feature type="transmembrane region" description="Helical" evidence="4">
    <location>
        <begin position="72"/>
        <end position="90"/>
    </location>
</feature>
<feature type="transmembrane region" description="Helical" evidence="4">
    <location>
        <begin position="102"/>
        <end position="130"/>
    </location>
</feature>
<feature type="transmembrane region" description="Helical" evidence="4">
    <location>
        <begin position="349"/>
        <end position="369"/>
    </location>
</feature>
<dbReference type="PROSITE" id="PS50850">
    <property type="entry name" value="MFS"/>
    <property type="match status" value="1"/>
</dbReference>
<dbReference type="SUPFAM" id="SSF103473">
    <property type="entry name" value="MFS general substrate transporter"/>
    <property type="match status" value="1"/>
</dbReference>
<feature type="transmembrane region" description="Helical" evidence="4">
    <location>
        <begin position="289"/>
        <end position="308"/>
    </location>
</feature>
<evidence type="ECO:0000256" key="4">
    <source>
        <dbReference type="SAM" id="Phobius"/>
    </source>
</evidence>
<name>A0A8J6TSK3_9BACT</name>
<protein>
    <submittedName>
        <fullName evidence="6">MFS transporter</fullName>
    </submittedName>
</protein>
<dbReference type="PANTHER" id="PTHR23526:SF4">
    <property type="entry name" value="INTEGRAL MEMBRANE TRANSPORT PROTEIN"/>
    <property type="match status" value="1"/>
</dbReference>
<dbReference type="InterPro" id="IPR036259">
    <property type="entry name" value="MFS_trans_sf"/>
</dbReference>
<dbReference type="Gene3D" id="1.20.1250.20">
    <property type="entry name" value="MFS general substrate transporter like domains"/>
    <property type="match status" value="2"/>
</dbReference>
<accession>A0A8J6TSK3</accession>
<evidence type="ECO:0000256" key="3">
    <source>
        <dbReference type="ARBA" id="ARBA00023136"/>
    </source>
</evidence>
<feature type="transmembrane region" description="Helical" evidence="4">
    <location>
        <begin position="41"/>
        <end position="60"/>
    </location>
</feature>
<comment type="caution">
    <text evidence="6">The sequence shown here is derived from an EMBL/GenBank/DDBJ whole genome shotgun (WGS) entry which is preliminary data.</text>
</comment>
<keyword evidence="3 4" id="KW-0472">Membrane</keyword>
<evidence type="ECO:0000313" key="7">
    <source>
        <dbReference type="Proteomes" id="UP000605201"/>
    </source>
</evidence>
<evidence type="ECO:0000313" key="6">
    <source>
        <dbReference type="EMBL" id="MBC8432275.1"/>
    </source>
</evidence>
<proteinExistence type="predicted"/>
<evidence type="ECO:0000259" key="5">
    <source>
        <dbReference type="PROSITE" id="PS50850"/>
    </source>
</evidence>
<gene>
    <name evidence="6" type="ORF">H8D96_10170</name>
</gene>
<dbReference type="InterPro" id="IPR011701">
    <property type="entry name" value="MFS"/>
</dbReference>
<feature type="transmembrane region" description="Helical" evidence="4">
    <location>
        <begin position="260"/>
        <end position="282"/>
    </location>
</feature>
<dbReference type="EMBL" id="JACNIG010000214">
    <property type="protein sequence ID" value="MBC8432275.1"/>
    <property type="molecule type" value="Genomic_DNA"/>
</dbReference>
<dbReference type="Pfam" id="PF07690">
    <property type="entry name" value="MFS_1"/>
    <property type="match status" value="1"/>
</dbReference>
<organism evidence="6 7">
    <name type="scientific">Candidatus Desulfatibia vada</name>
    <dbReference type="NCBI Taxonomy" id="2841696"/>
    <lineage>
        <taxon>Bacteria</taxon>
        <taxon>Pseudomonadati</taxon>
        <taxon>Thermodesulfobacteriota</taxon>
        <taxon>Desulfobacteria</taxon>
        <taxon>Desulfobacterales</taxon>
        <taxon>Desulfobacterales incertae sedis</taxon>
        <taxon>Candidatus Desulfatibia</taxon>
    </lineage>
</organism>
<evidence type="ECO:0000256" key="1">
    <source>
        <dbReference type="ARBA" id="ARBA00022692"/>
    </source>
</evidence>
<feature type="transmembrane region" description="Helical" evidence="4">
    <location>
        <begin position="389"/>
        <end position="410"/>
    </location>
</feature>
<feature type="domain" description="Major facilitator superfamily (MFS) profile" evidence="5">
    <location>
        <begin position="1"/>
        <end position="413"/>
    </location>
</feature>
<dbReference type="InterPro" id="IPR020846">
    <property type="entry name" value="MFS_dom"/>
</dbReference>
<dbReference type="Proteomes" id="UP000605201">
    <property type="component" value="Unassembled WGS sequence"/>
</dbReference>
<dbReference type="GO" id="GO:0022857">
    <property type="term" value="F:transmembrane transporter activity"/>
    <property type="evidence" value="ECO:0007669"/>
    <property type="project" value="InterPro"/>
</dbReference>
<keyword evidence="2 4" id="KW-1133">Transmembrane helix</keyword>
<feature type="transmembrane region" description="Helical" evidence="4">
    <location>
        <begin position="173"/>
        <end position="196"/>
    </location>
</feature>
<keyword evidence="1 4" id="KW-0812">Transmembrane</keyword>
<feature type="transmembrane region" description="Helical" evidence="4">
    <location>
        <begin position="314"/>
        <end position="337"/>
    </location>
</feature>
<feature type="transmembrane region" description="Helical" evidence="4">
    <location>
        <begin position="222"/>
        <end position="248"/>
    </location>
</feature>
<dbReference type="PANTHER" id="PTHR23526">
    <property type="entry name" value="INTEGRAL MEMBRANE TRANSPORT PROTEIN-RELATED"/>
    <property type="match status" value="1"/>
</dbReference>
<evidence type="ECO:0000256" key="2">
    <source>
        <dbReference type="ARBA" id="ARBA00022989"/>
    </source>
</evidence>
<reference evidence="6 7" key="1">
    <citation type="submission" date="2020-08" db="EMBL/GenBank/DDBJ databases">
        <title>Bridging the membrane lipid divide: bacteria of the FCB group superphylum have the potential to synthesize archaeal ether lipids.</title>
        <authorList>
            <person name="Villanueva L."/>
            <person name="Von Meijenfeldt F.A.B."/>
            <person name="Westbye A.B."/>
            <person name="Yadav S."/>
            <person name="Hopmans E.C."/>
            <person name="Dutilh B.E."/>
            <person name="Sinninghe Damste J.S."/>
        </authorList>
    </citation>
    <scope>NUCLEOTIDE SEQUENCE [LARGE SCALE GENOMIC DNA]</scope>
    <source>
        <strain evidence="6">NIOZ-UU17</strain>
    </source>
</reference>
<sequence length="424" mass="46137">MAVFWGLSSFEMLAMFRRGLFYAYLSIYLRHFLGMSVTETTLFATFPMIANVLCQTFVWGTISDRFQLRRTLIIYGEALAGIGTVMVWYAHTFTAQRSHAGWVLIAGLTVVELFWSMSNVGWSALISDIYSAQDRNKIQGRLASVGGMGRLAGVWIGGLLYDGMGHYYAGWGFQHGALFFVAAGVMFFSIAPMLLVPEGGILTNAPEAVDLGERTESGSDRLFVVFLMAMTLINFGRNSIAIIIPQYLTLESGFAVSSQLLSYIVNTQSAAIILTGLVSGWFGHRIGNGPSLLLGSIVAIVAIVLLALSDSLVVIFGLNVLRGFSDVIILATSYAFASVLMPPAKRARYFGWFNATFFLSWGVAGTLMTGPVTDVMISRGYAEATAYRIAFVAASVLTLLGVIILGVLLWTMRSKANNTDHSRA</sequence>
<feature type="transmembrane region" description="Helical" evidence="4">
    <location>
        <begin position="142"/>
        <end position="161"/>
    </location>
</feature>
<dbReference type="InterPro" id="IPR052528">
    <property type="entry name" value="Sugar_transport-like"/>
</dbReference>
<dbReference type="AlphaFoldDB" id="A0A8J6TSK3"/>